<keyword evidence="3" id="KW-1185">Reference proteome</keyword>
<proteinExistence type="predicted"/>
<evidence type="ECO:0000313" key="3">
    <source>
        <dbReference type="Proteomes" id="UP000006762"/>
    </source>
</evidence>
<organism evidence="2 3">
    <name type="scientific">Celeribacter baekdonensis B30</name>
    <dbReference type="NCBI Taxonomy" id="1208323"/>
    <lineage>
        <taxon>Bacteria</taxon>
        <taxon>Pseudomonadati</taxon>
        <taxon>Pseudomonadota</taxon>
        <taxon>Alphaproteobacteria</taxon>
        <taxon>Rhodobacterales</taxon>
        <taxon>Roseobacteraceae</taxon>
        <taxon>Celeribacter</taxon>
    </lineage>
</organism>
<dbReference type="EMBL" id="AMRK01000008">
    <property type="protein sequence ID" value="EKE69972.1"/>
    <property type="molecule type" value="Genomic_DNA"/>
</dbReference>
<evidence type="ECO:0000259" key="1">
    <source>
        <dbReference type="Pfam" id="PF20613"/>
    </source>
</evidence>
<dbReference type="eggNOG" id="ENOG5033HHW">
    <property type="taxonomic scope" value="Bacteria"/>
</dbReference>
<gene>
    <name evidence="2" type="ORF">B30_13834</name>
</gene>
<dbReference type="STRING" id="1208323.B30_13834"/>
<dbReference type="Pfam" id="PF20613">
    <property type="entry name" value="HipA_2"/>
    <property type="match status" value="1"/>
</dbReference>
<sequence>MLCACDDVDGNVRYAYVKYENFHEDLTTDHLVGELVANLFALDLGLPAAEPCLVTIEPRFVETLPDTANGQRLRAALQYAPLTAFGSTQFSPVRRWETSDLVHKNQKRDAALLYLFDTLVENTDRGCGNPNLLVSGLSFKVIDFGHSFQRCHRSGDYNGSIMPWECGGISNHFPGTMQHIMFPSCRGLEDDLLDDFTNTLEALTDGKIEDYISSVPVKWCQDTACEIIDYLVQARKHAGEFIDQVRGVLK</sequence>
<accession>K2J4X6</accession>
<comment type="caution">
    <text evidence="2">The sequence shown here is derived from an EMBL/GenBank/DDBJ whole genome shotgun (WGS) entry which is preliminary data.</text>
</comment>
<dbReference type="AlphaFoldDB" id="K2J4X6"/>
<name>K2J4X6_9RHOB</name>
<dbReference type="InterPro" id="IPR046748">
    <property type="entry name" value="HipA_2"/>
</dbReference>
<dbReference type="Proteomes" id="UP000006762">
    <property type="component" value="Unassembled WGS sequence"/>
</dbReference>
<feature type="domain" description="HipA-like kinase" evidence="1">
    <location>
        <begin position="16"/>
        <end position="150"/>
    </location>
</feature>
<evidence type="ECO:0000313" key="2">
    <source>
        <dbReference type="EMBL" id="EKE69972.1"/>
    </source>
</evidence>
<reference evidence="2 3" key="1">
    <citation type="submission" date="2012-09" db="EMBL/GenBank/DDBJ databases">
        <title>Celeribacter baekdonensis B30 Genome Sequencing.</title>
        <authorList>
            <person name="Wang W."/>
        </authorList>
    </citation>
    <scope>NUCLEOTIDE SEQUENCE [LARGE SCALE GENOMIC DNA]</scope>
    <source>
        <strain evidence="2 3">B30</strain>
    </source>
</reference>
<protein>
    <recommendedName>
        <fullName evidence="1">HipA-like kinase domain-containing protein</fullName>
    </recommendedName>
</protein>